<comment type="caution">
    <text evidence="1">The sequence shown here is derived from an EMBL/GenBank/DDBJ whole genome shotgun (WGS) entry which is preliminary data.</text>
</comment>
<protein>
    <submittedName>
        <fullName evidence="1">Uncharacterized protein</fullName>
    </submittedName>
</protein>
<organism evidence="1">
    <name type="scientific">Lyngbya confervoides BDU141951</name>
    <dbReference type="NCBI Taxonomy" id="1574623"/>
    <lineage>
        <taxon>Bacteria</taxon>
        <taxon>Bacillati</taxon>
        <taxon>Cyanobacteriota</taxon>
        <taxon>Cyanophyceae</taxon>
        <taxon>Oscillatoriophycideae</taxon>
        <taxon>Oscillatoriales</taxon>
        <taxon>Microcoleaceae</taxon>
        <taxon>Lyngbya</taxon>
    </lineage>
</organism>
<dbReference type="EMBL" id="JTHE02000003">
    <property type="protein sequence ID" value="NEV66649.1"/>
    <property type="molecule type" value="Genomic_DNA"/>
</dbReference>
<proteinExistence type="predicted"/>
<reference evidence="1" key="3">
    <citation type="submission" date="2020-02" db="EMBL/GenBank/DDBJ databases">
        <authorList>
            <person name="Sarangi A.N."/>
            <person name="Ghosh S."/>
            <person name="Mukherjee M."/>
            <person name="Tripathy S."/>
        </authorList>
    </citation>
    <scope>NUCLEOTIDE SEQUENCE</scope>
    <source>
        <strain evidence="1">BDU141951</strain>
    </source>
</reference>
<reference evidence="1" key="2">
    <citation type="journal article" date="2015" name="Genome Announc.">
        <title>Draft Genome Sequence of Filamentous Marine Cyanobacterium Lyngbya confervoides Strain BDU141951.</title>
        <authorList>
            <person name="Chandrababunaidu M.M."/>
            <person name="Sen D."/>
            <person name="Tripathy S."/>
        </authorList>
    </citation>
    <scope>NUCLEOTIDE SEQUENCE</scope>
    <source>
        <strain evidence="1">BDU141951</strain>
    </source>
</reference>
<reference evidence="1" key="1">
    <citation type="submission" date="2014-11" db="EMBL/GenBank/DDBJ databases">
        <authorList>
            <person name="Malar M.C."/>
            <person name="Sen D."/>
            <person name="Tripathy S."/>
        </authorList>
    </citation>
    <scope>NUCLEOTIDE SEQUENCE</scope>
    <source>
        <strain evidence="1">BDU141951</strain>
    </source>
</reference>
<evidence type="ECO:0000313" key="1">
    <source>
        <dbReference type="EMBL" id="NEV66649.1"/>
    </source>
</evidence>
<name>A0A0C1Y445_9CYAN</name>
<accession>A0A0C1Y445</accession>
<gene>
    <name evidence="1" type="ORF">QQ91_005930</name>
</gene>
<dbReference type="AlphaFoldDB" id="A0A0C1Y445"/>
<sequence>MNLTRSLLWAIPFSVLTSLGSAALATTIELEVLPTLTSGGTCPEQLIAHETLRPYVEGSYSRDGMIKLRDIATNVRVVTTDAFSTTWTATLKPEFRDCEGSAIITRIDDEAFTTHSYLQVQLADGEVTAVLDMTGIPDANGYTSTLLFGGLREGNPRWTWGGSD</sequence>